<dbReference type="Proteomes" id="UP001158067">
    <property type="component" value="Unassembled WGS sequence"/>
</dbReference>
<keyword evidence="2" id="KW-1185">Reference proteome</keyword>
<reference evidence="1 2" key="1">
    <citation type="submission" date="2017-05" db="EMBL/GenBank/DDBJ databases">
        <authorList>
            <person name="Varghese N."/>
            <person name="Submissions S."/>
        </authorList>
    </citation>
    <scope>NUCLEOTIDE SEQUENCE [LARGE SCALE GENOMIC DNA]</scope>
    <source>
        <strain evidence="1 2">DSM 25457</strain>
    </source>
</reference>
<evidence type="ECO:0008006" key="3">
    <source>
        <dbReference type="Google" id="ProtNLM"/>
    </source>
</evidence>
<comment type="caution">
    <text evidence="1">The sequence shown here is derived from an EMBL/GenBank/DDBJ whole genome shotgun (WGS) entry which is preliminary data.</text>
</comment>
<protein>
    <recommendedName>
        <fullName evidence="3">Secreted protein</fullName>
    </recommendedName>
</protein>
<dbReference type="EMBL" id="FXUG01000023">
    <property type="protein sequence ID" value="SMP77447.1"/>
    <property type="molecule type" value="Genomic_DNA"/>
</dbReference>
<organism evidence="1 2">
    <name type="scientific">Neorhodopirellula lusitana</name>
    <dbReference type="NCBI Taxonomy" id="445327"/>
    <lineage>
        <taxon>Bacteria</taxon>
        <taxon>Pseudomonadati</taxon>
        <taxon>Planctomycetota</taxon>
        <taxon>Planctomycetia</taxon>
        <taxon>Pirellulales</taxon>
        <taxon>Pirellulaceae</taxon>
        <taxon>Neorhodopirellula</taxon>
    </lineage>
</organism>
<evidence type="ECO:0000313" key="2">
    <source>
        <dbReference type="Proteomes" id="UP001158067"/>
    </source>
</evidence>
<gene>
    <name evidence="1" type="ORF">SAMN06265222_12337</name>
</gene>
<name>A0ABY1QQK2_9BACT</name>
<evidence type="ECO:0000313" key="1">
    <source>
        <dbReference type="EMBL" id="SMP77447.1"/>
    </source>
</evidence>
<accession>A0ABY1QQK2</accession>
<sequence>MNKETGRLKYRGPLQFTILPLVLLTIWGSSSLAVADESQVRVKQSGEDVLRDELIDRIVDQPAICYPHSRVDVRVKSESSQHVGDEVVPESRSKFRYIFDFERDRVFAAYQSTPDESKERAIAPLQFGAFCFADDILREFSPNDRKWRPRPVNDLAEAMSSGRMPFPFFHAAMTYPSFNPAELALKQVVEIVSDNSNSVSVRTNGRLLVFTVKIEHEPTRYDNWSWTFDTQSGVMTERTVDRAIASTPRRYYECVLNWSIDTEGHPRLDDYMSTELIVVQDPTFKSGRRIGERRCTVGLNYHRVSKDFADEISPLNLQDSASVLGFLSAIE</sequence>
<proteinExistence type="predicted"/>